<sequence length="483" mass="54435">MMPKRAEDDGSVVNYGPLSIDDSHHEQDDDSIQISSSLSLCRSSTTAILCRLRWLRYRCRRFRKIALFSVLFVLCFIISILIVSETVFHISFRNLLRIIFGAGSSKTDVVLEATCLGNTTLLKGGISVEHLNLTRTAVGFTKSLTDDTEIISHGFYWDEQDAETTKWRPQGVTTFQHTQSGRRFALVSWYGRAEEGYANRGGRISFVDISSMQHESSSTTTKATITSEQYYSYAHVLLVDDNFCTLPNIHVGGIEQVNGTLYVADSREGEMNILEFDIERGLYELPSEDDDLVDETMLGYRYLLRQSSSIRSPTKPSFLSYDNDHNQFVVGTYFRCGGKVGMHTDSKKCFDRPENRIVWVDGERIGESNGTIDDSCSNLWHYFSEMQGAASAIVGNMTRVWVSSSYGAGADSHLHVIDISPLSKLECLGAHDIVRVEDATIFRFPPGLEDLHIKQSEADRFMWMLTEFEQRIVFATKLGLILG</sequence>
<name>A0ABD3M8K7_9STRA</name>
<dbReference type="Proteomes" id="UP001530293">
    <property type="component" value="Unassembled WGS sequence"/>
</dbReference>
<reference evidence="2 3" key="1">
    <citation type="submission" date="2024-10" db="EMBL/GenBank/DDBJ databases">
        <title>Updated reference genomes for cyclostephanoid diatoms.</title>
        <authorList>
            <person name="Roberts W.R."/>
            <person name="Alverson A.J."/>
        </authorList>
    </citation>
    <scope>NUCLEOTIDE SEQUENCE [LARGE SCALE GENOMIC DNA]</scope>
    <source>
        <strain evidence="2 3">AJA232-27</strain>
    </source>
</reference>
<evidence type="ECO:0000313" key="2">
    <source>
        <dbReference type="EMBL" id="KAL3760078.1"/>
    </source>
</evidence>
<organism evidence="2 3">
    <name type="scientific">Discostella pseudostelligera</name>
    <dbReference type="NCBI Taxonomy" id="259834"/>
    <lineage>
        <taxon>Eukaryota</taxon>
        <taxon>Sar</taxon>
        <taxon>Stramenopiles</taxon>
        <taxon>Ochrophyta</taxon>
        <taxon>Bacillariophyta</taxon>
        <taxon>Coscinodiscophyceae</taxon>
        <taxon>Thalassiosirophycidae</taxon>
        <taxon>Stephanodiscales</taxon>
        <taxon>Stephanodiscaceae</taxon>
        <taxon>Discostella</taxon>
    </lineage>
</organism>
<comment type="caution">
    <text evidence="2">The sequence shown here is derived from an EMBL/GenBank/DDBJ whole genome shotgun (WGS) entry which is preliminary data.</text>
</comment>
<keyword evidence="1" id="KW-1133">Transmembrane helix</keyword>
<keyword evidence="1" id="KW-0472">Membrane</keyword>
<gene>
    <name evidence="2" type="ORF">ACHAWU_006626</name>
</gene>
<dbReference type="EMBL" id="JALLBG020000194">
    <property type="protein sequence ID" value="KAL3760078.1"/>
    <property type="molecule type" value="Genomic_DNA"/>
</dbReference>
<protein>
    <submittedName>
        <fullName evidence="2">Uncharacterized protein</fullName>
    </submittedName>
</protein>
<keyword evidence="1" id="KW-0812">Transmembrane</keyword>
<keyword evidence="3" id="KW-1185">Reference proteome</keyword>
<accession>A0ABD3M8K7</accession>
<evidence type="ECO:0000256" key="1">
    <source>
        <dbReference type="SAM" id="Phobius"/>
    </source>
</evidence>
<proteinExistence type="predicted"/>
<dbReference type="AlphaFoldDB" id="A0ABD3M8K7"/>
<evidence type="ECO:0000313" key="3">
    <source>
        <dbReference type="Proteomes" id="UP001530293"/>
    </source>
</evidence>
<feature type="transmembrane region" description="Helical" evidence="1">
    <location>
        <begin position="65"/>
        <end position="84"/>
    </location>
</feature>